<dbReference type="InterPro" id="IPR044946">
    <property type="entry name" value="Restrct_endonuc_typeI_TRD_sf"/>
</dbReference>
<dbReference type="SUPFAM" id="SSF116734">
    <property type="entry name" value="DNA methylase specificity domain"/>
    <property type="match status" value="2"/>
</dbReference>
<dbReference type="InterPro" id="IPR052021">
    <property type="entry name" value="Type-I_RS_S_subunit"/>
</dbReference>
<gene>
    <name evidence="5" type="ORF">EHW90_11805</name>
</gene>
<keyword evidence="6" id="KW-1185">Reference proteome</keyword>
<dbReference type="EMBL" id="RRCM01000002">
    <property type="protein sequence ID" value="RRJ14358.1"/>
    <property type="molecule type" value="Genomic_DNA"/>
</dbReference>
<keyword evidence="5" id="KW-0378">Hydrolase</keyword>
<dbReference type="Proteomes" id="UP000276982">
    <property type="component" value="Unassembled WGS sequence"/>
</dbReference>
<dbReference type="AlphaFoldDB" id="A0A3P3Q079"/>
<comment type="caution">
    <text evidence="5">The sequence shown here is derived from an EMBL/GenBank/DDBJ whole genome shotgun (WGS) entry which is preliminary data.</text>
</comment>
<evidence type="ECO:0000256" key="3">
    <source>
        <dbReference type="ARBA" id="ARBA00023125"/>
    </source>
</evidence>
<dbReference type="GO" id="GO:0004519">
    <property type="term" value="F:endonuclease activity"/>
    <property type="evidence" value="ECO:0007669"/>
    <property type="project" value="UniProtKB-KW"/>
</dbReference>
<evidence type="ECO:0000256" key="2">
    <source>
        <dbReference type="ARBA" id="ARBA00022747"/>
    </source>
</evidence>
<proteinExistence type="inferred from homology"/>
<sequence>MTEKVKLNEITDIYLGVTHTPEYVLDGVPFLSVKDISGGKICFDECKFISQKEYNSLSEGAKPKVGDMLFCRVGTIGKPIIIPEGTPLFGSFVSLGYLRNKAKDRCNLNYLRYWMYSNSFWKQVNKNVKGASQVNLNTGWLSNFEIRLPDFSEQTYIVSILDKCKLIIERREEELKKFDNLIRARFVEMFGDLVEGDKIKTNRQKIGTIASVTKLAGFEFTKYIKYKDIGSGDDVIMLRGLNCKRGQLILDNIKWIDRETSNLLPRSKLYIGDILITYAGTIGDVALVDEDNKYHLAPNVGKITLVDKSKYNPVFLVHLLMYTNEYIMSFASKVAQASINMQKIRDFEYYFPNYEEQKYFANFATHVNKSKVEVKRALDEAQLLFDSLMQKYFG</sequence>
<dbReference type="InterPro" id="IPR000055">
    <property type="entry name" value="Restrct_endonuc_typeI_TRD"/>
</dbReference>
<dbReference type="GO" id="GO:0009307">
    <property type="term" value="P:DNA restriction-modification system"/>
    <property type="evidence" value="ECO:0007669"/>
    <property type="project" value="UniProtKB-KW"/>
</dbReference>
<organism evidence="5 6">
    <name type="scientific">Lachnoanaerobaculum orale</name>
    <dbReference type="NCBI Taxonomy" id="979627"/>
    <lineage>
        <taxon>Bacteria</taxon>
        <taxon>Bacillati</taxon>
        <taxon>Bacillota</taxon>
        <taxon>Clostridia</taxon>
        <taxon>Lachnospirales</taxon>
        <taxon>Lachnospiraceae</taxon>
        <taxon>Lachnoanaerobaculum</taxon>
    </lineage>
</organism>
<feature type="domain" description="Type I restriction modification DNA specificity" evidence="4">
    <location>
        <begin position="28"/>
        <end position="176"/>
    </location>
</feature>
<reference evidence="5 6" key="1">
    <citation type="submission" date="2018-11" db="EMBL/GenBank/DDBJ databases">
        <title>Genome sequencing of Lachnoanaerobaculum orale DSM 24553T.</title>
        <authorList>
            <person name="Kook J.-K."/>
            <person name="Park S.-N."/>
            <person name="Lim Y.K."/>
        </authorList>
    </citation>
    <scope>NUCLEOTIDE SEQUENCE [LARGE SCALE GENOMIC DNA]</scope>
    <source>
        <strain evidence="5 6">DSM 24553</strain>
    </source>
</reference>
<dbReference type="Gene3D" id="3.90.220.20">
    <property type="entry name" value="DNA methylase specificity domains"/>
    <property type="match status" value="2"/>
</dbReference>
<evidence type="ECO:0000313" key="5">
    <source>
        <dbReference type="EMBL" id="RRJ14358.1"/>
    </source>
</evidence>
<dbReference type="CDD" id="cd17246">
    <property type="entry name" value="RMtype1_S_SonII-TRD2-CR2_like"/>
    <property type="match status" value="1"/>
</dbReference>
<accession>A0A3P3Q079</accession>
<dbReference type="PANTHER" id="PTHR30408">
    <property type="entry name" value="TYPE-1 RESTRICTION ENZYME ECOKI SPECIFICITY PROTEIN"/>
    <property type="match status" value="1"/>
</dbReference>
<keyword evidence="5" id="KW-0255">Endonuclease</keyword>
<name>A0A3P3Q079_9FIRM</name>
<evidence type="ECO:0000256" key="1">
    <source>
        <dbReference type="ARBA" id="ARBA00010923"/>
    </source>
</evidence>
<dbReference type="PANTHER" id="PTHR30408:SF12">
    <property type="entry name" value="TYPE I RESTRICTION ENZYME MJAVIII SPECIFICITY SUBUNIT"/>
    <property type="match status" value="1"/>
</dbReference>
<protein>
    <submittedName>
        <fullName evidence="5">Restriction endonuclease subunit S</fullName>
    </submittedName>
</protein>
<dbReference type="RefSeq" id="WP_124952920.1">
    <property type="nucleotide sequence ID" value="NZ_RRCM01000002.1"/>
</dbReference>
<feature type="domain" description="Type I restriction modification DNA specificity" evidence="4">
    <location>
        <begin position="271"/>
        <end position="373"/>
    </location>
</feature>
<keyword evidence="3" id="KW-0238">DNA-binding</keyword>
<dbReference type="GO" id="GO:0003677">
    <property type="term" value="F:DNA binding"/>
    <property type="evidence" value="ECO:0007669"/>
    <property type="project" value="UniProtKB-KW"/>
</dbReference>
<dbReference type="Pfam" id="PF01420">
    <property type="entry name" value="Methylase_S"/>
    <property type="match status" value="2"/>
</dbReference>
<evidence type="ECO:0000313" key="6">
    <source>
        <dbReference type="Proteomes" id="UP000276982"/>
    </source>
</evidence>
<keyword evidence="5" id="KW-0540">Nuclease</keyword>
<keyword evidence="2" id="KW-0680">Restriction system</keyword>
<comment type="similarity">
    <text evidence="1">Belongs to the type-I restriction system S methylase family.</text>
</comment>
<evidence type="ECO:0000259" key="4">
    <source>
        <dbReference type="Pfam" id="PF01420"/>
    </source>
</evidence>